<organism evidence="11 12">
    <name type="scientific">Tigriopus californicus</name>
    <name type="common">Marine copepod</name>
    <dbReference type="NCBI Taxonomy" id="6832"/>
    <lineage>
        <taxon>Eukaryota</taxon>
        <taxon>Metazoa</taxon>
        <taxon>Ecdysozoa</taxon>
        <taxon>Arthropoda</taxon>
        <taxon>Crustacea</taxon>
        <taxon>Multicrustacea</taxon>
        <taxon>Hexanauplia</taxon>
        <taxon>Copepoda</taxon>
        <taxon>Harpacticoida</taxon>
        <taxon>Harpacticidae</taxon>
        <taxon>Tigriopus</taxon>
    </lineage>
</organism>
<keyword evidence="1" id="KW-0479">Metal-binding</keyword>
<evidence type="ECO:0000256" key="9">
    <source>
        <dbReference type="SAM" id="MobiDB-lite"/>
    </source>
</evidence>
<dbReference type="Pfam" id="PF00105">
    <property type="entry name" value="zf-C4"/>
    <property type="match status" value="1"/>
</dbReference>
<feature type="region of interest" description="Disordered" evidence="9">
    <location>
        <begin position="1"/>
        <end position="58"/>
    </location>
</feature>
<dbReference type="GO" id="GO:0000978">
    <property type="term" value="F:RNA polymerase II cis-regulatory region sequence-specific DNA binding"/>
    <property type="evidence" value="ECO:0007669"/>
    <property type="project" value="TreeGrafter"/>
</dbReference>
<evidence type="ECO:0000313" key="11">
    <source>
        <dbReference type="EMBL" id="TRY76250.1"/>
    </source>
</evidence>
<accession>A0A553PEZ8</accession>
<feature type="domain" description="Nuclear receptor" evidence="10">
    <location>
        <begin position="65"/>
        <end position="145"/>
    </location>
</feature>
<dbReference type="InterPro" id="IPR013088">
    <property type="entry name" value="Znf_NHR/GATA"/>
</dbReference>
<sequence>MRNNSFDTKACNPESGVRPIPPVSSKTTPPTSPPSRVITSPKGSSKASSGSSSSSSATGAVNKEKTICTVCEVESDNHHVHYGALACFSCRAFFRRAHNKGDGIPGYVCKKDGKCNVTAKNRKKCQRCRYDKCVDMGMNPSLVLTDDQKKVRFRKMLEKKGSLGFPRKRANNQPSSSDEDSGDEDEKGASGQEAREKKAYKEEKPTSSNIYQGYPFPDLGFVGASDFSAAGSSAGRLEPMTHFGKPDFCGTLGIHSRPPSLFSFYGSVSTNQNMCVNDFPSETEIKHETVSECINGWPQQHFPMAGDMGSPLLHHNQQPLQFNPPSQGNAISNLNFDTTMQSLRALLEVSTDTSAQQCNSANLLEPSPEALDTPNPAPMEHFHSNPESASEQRNPWSVNYEVFGTIVRSFATVMNFISLEADTQARFITLHYGDENAISMEDIKQVAACFKERFSQFAHHFPQFHNLPQDDQRQLLEHNSPLFVQYILARYFGSKTGSEQLSWLLGESIPDIMASIPLSKVSLASINKVIGLFQKRCDLSSYENLVEQLGSLGLGLIHNSIVAIVILFTQTEDMNLTEAIKVQEVLESMVDFASQAENLRAPLAPIPKEKLEKLIDILIVISKFYSKGTINNMPQTTSEQFNEMRSSNDGTNTTQVHLPIKTEDVYPTELEMPYTIEEEAWLKNQLHMFQAAYSEVSLGDDLVNEFVMFTYDVPLSKRFVPAELSTFMERTRRILKFHPEFECLTTTEQANLLKNNCNKVVALCSVKSESFPTGYQQLQFCFGNMDEANWSQRLAPLVQDQEMKKVLIADWNRTTKAMSSDELFYYLNSTGNLASNLEDCETFKILSLISLFSQDSFEAQNQTPNVKIRAVEKKYTTLLQRRAKDSYNQVKNCLENVNELANIFEKLRTF</sequence>
<dbReference type="OrthoDB" id="10018779at2759"/>
<feature type="region of interest" description="Disordered" evidence="9">
    <location>
        <begin position="364"/>
        <end position="393"/>
    </location>
</feature>
<keyword evidence="7" id="KW-0675">Receptor</keyword>
<dbReference type="GO" id="GO:0008270">
    <property type="term" value="F:zinc ion binding"/>
    <property type="evidence" value="ECO:0007669"/>
    <property type="project" value="UniProtKB-KW"/>
</dbReference>
<dbReference type="PROSITE" id="PS51030">
    <property type="entry name" value="NUCLEAR_REC_DBD_2"/>
    <property type="match status" value="1"/>
</dbReference>
<dbReference type="Gene3D" id="3.30.50.10">
    <property type="entry name" value="Erythroid Transcription Factor GATA-1, subunit A"/>
    <property type="match status" value="1"/>
</dbReference>
<evidence type="ECO:0000256" key="3">
    <source>
        <dbReference type="ARBA" id="ARBA00022833"/>
    </source>
</evidence>
<keyword evidence="6" id="KW-0804">Transcription</keyword>
<reference evidence="11 12" key="1">
    <citation type="journal article" date="2018" name="Nat. Ecol. Evol.">
        <title>Genomic signatures of mitonuclear coevolution across populations of Tigriopus californicus.</title>
        <authorList>
            <person name="Barreto F.S."/>
            <person name="Watson E.T."/>
            <person name="Lima T.G."/>
            <person name="Willett C.S."/>
            <person name="Edmands S."/>
            <person name="Li W."/>
            <person name="Burton R.S."/>
        </authorList>
    </citation>
    <scope>NUCLEOTIDE SEQUENCE [LARGE SCALE GENOMIC DNA]</scope>
    <source>
        <strain evidence="11 12">San Diego</strain>
    </source>
</reference>
<feature type="compositionally biased region" description="Basic and acidic residues" evidence="9">
    <location>
        <begin position="193"/>
        <end position="205"/>
    </location>
</feature>
<evidence type="ECO:0000313" key="12">
    <source>
        <dbReference type="Proteomes" id="UP000318571"/>
    </source>
</evidence>
<comment type="caution">
    <text evidence="11">The sequence shown here is derived from an EMBL/GenBank/DDBJ whole genome shotgun (WGS) entry which is preliminary data.</text>
</comment>
<keyword evidence="12" id="KW-1185">Reference proteome</keyword>
<dbReference type="STRING" id="6832.A0A553PEZ8"/>
<keyword evidence="5" id="KW-0238">DNA-binding</keyword>
<keyword evidence="3" id="KW-0862">Zinc</keyword>
<dbReference type="PROSITE" id="PS00031">
    <property type="entry name" value="NUCLEAR_REC_DBD_1"/>
    <property type="match status" value="1"/>
</dbReference>
<dbReference type="InterPro" id="IPR035500">
    <property type="entry name" value="NHR-like_dom_sf"/>
</dbReference>
<dbReference type="SUPFAM" id="SSF48508">
    <property type="entry name" value="Nuclear receptor ligand-binding domain"/>
    <property type="match status" value="1"/>
</dbReference>
<evidence type="ECO:0000256" key="8">
    <source>
        <dbReference type="ARBA" id="ARBA00023242"/>
    </source>
</evidence>
<proteinExistence type="predicted"/>
<evidence type="ECO:0000259" key="10">
    <source>
        <dbReference type="PROSITE" id="PS51030"/>
    </source>
</evidence>
<evidence type="ECO:0000256" key="2">
    <source>
        <dbReference type="ARBA" id="ARBA00022771"/>
    </source>
</evidence>
<dbReference type="Gene3D" id="1.10.565.10">
    <property type="entry name" value="Retinoid X Receptor"/>
    <property type="match status" value="1"/>
</dbReference>
<feature type="compositionally biased region" description="Low complexity" evidence="9">
    <location>
        <begin position="23"/>
        <end position="57"/>
    </location>
</feature>
<dbReference type="SUPFAM" id="SSF57716">
    <property type="entry name" value="Glucocorticoid receptor-like (DNA-binding domain)"/>
    <property type="match status" value="1"/>
</dbReference>
<dbReference type="GO" id="GO:0030154">
    <property type="term" value="P:cell differentiation"/>
    <property type="evidence" value="ECO:0007669"/>
    <property type="project" value="TreeGrafter"/>
</dbReference>
<evidence type="ECO:0000256" key="5">
    <source>
        <dbReference type="ARBA" id="ARBA00023125"/>
    </source>
</evidence>
<name>A0A553PEZ8_TIGCA</name>
<evidence type="ECO:0000256" key="7">
    <source>
        <dbReference type="ARBA" id="ARBA00023170"/>
    </source>
</evidence>
<keyword evidence="8" id="KW-0539">Nucleus</keyword>
<feature type="compositionally biased region" description="Acidic residues" evidence="9">
    <location>
        <begin position="177"/>
        <end position="186"/>
    </location>
</feature>
<dbReference type="EMBL" id="VCGU01000004">
    <property type="protein sequence ID" value="TRY76250.1"/>
    <property type="molecule type" value="Genomic_DNA"/>
</dbReference>
<dbReference type="GO" id="GO:0045944">
    <property type="term" value="P:positive regulation of transcription by RNA polymerase II"/>
    <property type="evidence" value="ECO:0007669"/>
    <property type="project" value="TreeGrafter"/>
</dbReference>
<dbReference type="PRINTS" id="PR00047">
    <property type="entry name" value="STROIDFINGER"/>
</dbReference>
<dbReference type="GO" id="GO:0000122">
    <property type="term" value="P:negative regulation of transcription by RNA polymerase II"/>
    <property type="evidence" value="ECO:0007669"/>
    <property type="project" value="TreeGrafter"/>
</dbReference>
<keyword evidence="2" id="KW-0863">Zinc-finger</keyword>
<dbReference type="PANTHER" id="PTHR24082:SF283">
    <property type="entry name" value="NUCLEAR HORMONE RECEPTOR HR96"/>
    <property type="match status" value="1"/>
</dbReference>
<evidence type="ECO:0000256" key="4">
    <source>
        <dbReference type="ARBA" id="ARBA00023015"/>
    </source>
</evidence>
<evidence type="ECO:0000256" key="6">
    <source>
        <dbReference type="ARBA" id="ARBA00023163"/>
    </source>
</evidence>
<keyword evidence="4" id="KW-0805">Transcription regulation</keyword>
<dbReference type="InterPro" id="IPR001628">
    <property type="entry name" value="Znf_hrmn_rcpt"/>
</dbReference>
<evidence type="ECO:0000256" key="1">
    <source>
        <dbReference type="ARBA" id="ARBA00022723"/>
    </source>
</evidence>
<feature type="region of interest" description="Disordered" evidence="9">
    <location>
        <begin position="162"/>
        <end position="209"/>
    </location>
</feature>
<dbReference type="PANTHER" id="PTHR24082">
    <property type="entry name" value="NUCLEAR HORMONE RECEPTOR"/>
    <property type="match status" value="1"/>
</dbReference>
<protein>
    <recommendedName>
        <fullName evidence="10">Nuclear receptor domain-containing protein</fullName>
    </recommendedName>
</protein>
<gene>
    <name evidence="11" type="ORF">TCAL_08790</name>
</gene>
<dbReference type="InterPro" id="IPR050234">
    <property type="entry name" value="Nuclear_hormone_rcpt_NR1"/>
</dbReference>
<dbReference type="SMART" id="SM00399">
    <property type="entry name" value="ZnF_C4"/>
    <property type="match status" value="1"/>
</dbReference>
<dbReference type="GO" id="GO:0004879">
    <property type="term" value="F:nuclear receptor activity"/>
    <property type="evidence" value="ECO:0007669"/>
    <property type="project" value="TreeGrafter"/>
</dbReference>
<dbReference type="Proteomes" id="UP000318571">
    <property type="component" value="Chromosome 5"/>
</dbReference>
<dbReference type="AlphaFoldDB" id="A0A553PEZ8"/>